<gene>
    <name evidence="3" type="ORF">Tci_395355</name>
</gene>
<evidence type="ECO:0000256" key="1">
    <source>
        <dbReference type="SAM" id="MobiDB-lite"/>
    </source>
</evidence>
<reference evidence="3" key="1">
    <citation type="journal article" date="2019" name="Sci. Rep.">
        <title>Draft genome of Tanacetum cinerariifolium, the natural source of mosquito coil.</title>
        <authorList>
            <person name="Yamashiro T."/>
            <person name="Shiraishi A."/>
            <person name="Satake H."/>
            <person name="Nakayama K."/>
        </authorList>
    </citation>
    <scope>NUCLEOTIDE SEQUENCE</scope>
</reference>
<sequence length="602" mass="67730">MYLLTSTYHRRPLPVNASLITRLPGYIADSEPIEDDPKEDPEIDPVDYAADDEEEEAYSKDEEEKEEEHLAASDSALSVLDSVPSAKETEPFETDESAATPPPPRSPQTIISLSHTGIRRARIYVRPHTTLSPSTKGTDIILEVDMPLHKRARFTAPSQRFEIRESLAAVTSRQTGHALACGVDYGFIDTLDASIRATDERVMKALEGVNERMTNLAATHRHDSEEIYTRHQDAQDDRALLRARIFALERESQYFRSILTRHIQHEHDRLRELERTRVAKRQDGPAESGSSSQGIADALADYQANGSSGNGHDSHDSGCGRRRTVCTARVYTYKDFLNCQPLNFKGAEGVVGLTQRNALTCWNSHVKTVGHDAVYGMPWKILMKMMTDKYCPRSKIKKLEIEIWNVKVEKYVGGLPDIIQGHYKKDCPKVKNKNRGNYVGNDEACGKAYVLGGGEPNTDSNIVTGALSISPIRDERIVRPTARAFQQRLYKTKFLIFIEGFSKIVKSMTKLTQKKVKFDWGDKEEGAFQLLKKKLCSASILALPEGTKDFVVYCDTSHKGLADVLMQREKIIAYASRQRKIHEKNYTTHDLELGAIVFALKI</sequence>
<keyword evidence="3" id="KW-0808">Transferase</keyword>
<keyword evidence="3" id="KW-0695">RNA-directed DNA polymerase</keyword>
<feature type="compositionally biased region" description="Basic and acidic residues" evidence="1">
    <location>
        <begin position="57"/>
        <end position="71"/>
    </location>
</feature>
<dbReference type="InterPro" id="IPR043502">
    <property type="entry name" value="DNA/RNA_pol_sf"/>
</dbReference>
<keyword evidence="3" id="KW-0548">Nucleotidyltransferase</keyword>
<accession>A0A699HGU6</accession>
<dbReference type="SUPFAM" id="SSF56672">
    <property type="entry name" value="DNA/RNA polymerases"/>
    <property type="match status" value="1"/>
</dbReference>
<dbReference type="GO" id="GO:0003964">
    <property type="term" value="F:RNA-directed DNA polymerase activity"/>
    <property type="evidence" value="ECO:0007669"/>
    <property type="project" value="UniProtKB-KW"/>
</dbReference>
<comment type="caution">
    <text evidence="3">The sequence shown here is derived from an EMBL/GenBank/DDBJ whole genome shotgun (WGS) entry which is preliminary data.</text>
</comment>
<dbReference type="PANTHER" id="PTHR34072">
    <property type="entry name" value="ENZYMATIC POLYPROTEIN-RELATED"/>
    <property type="match status" value="1"/>
</dbReference>
<feature type="domain" description="Reverse transcriptase/retrotransposon-derived protein RNase H-like" evidence="2">
    <location>
        <begin position="520"/>
        <end position="601"/>
    </location>
</feature>
<feature type="compositionally biased region" description="Low complexity" evidence="1">
    <location>
        <begin position="72"/>
        <end position="86"/>
    </location>
</feature>
<organism evidence="3">
    <name type="scientific">Tanacetum cinerariifolium</name>
    <name type="common">Dalmatian daisy</name>
    <name type="synonym">Chrysanthemum cinerariifolium</name>
    <dbReference type="NCBI Taxonomy" id="118510"/>
    <lineage>
        <taxon>Eukaryota</taxon>
        <taxon>Viridiplantae</taxon>
        <taxon>Streptophyta</taxon>
        <taxon>Embryophyta</taxon>
        <taxon>Tracheophyta</taxon>
        <taxon>Spermatophyta</taxon>
        <taxon>Magnoliopsida</taxon>
        <taxon>eudicotyledons</taxon>
        <taxon>Gunneridae</taxon>
        <taxon>Pentapetalae</taxon>
        <taxon>asterids</taxon>
        <taxon>campanulids</taxon>
        <taxon>Asterales</taxon>
        <taxon>Asteraceae</taxon>
        <taxon>Asteroideae</taxon>
        <taxon>Anthemideae</taxon>
        <taxon>Anthemidinae</taxon>
        <taxon>Tanacetum</taxon>
    </lineage>
</organism>
<protein>
    <submittedName>
        <fullName evidence="3">Putative reverse transcriptase domain-containing protein</fullName>
    </submittedName>
</protein>
<dbReference type="Pfam" id="PF17919">
    <property type="entry name" value="RT_RNaseH_2"/>
    <property type="match status" value="1"/>
</dbReference>
<dbReference type="AlphaFoldDB" id="A0A699HGU6"/>
<evidence type="ECO:0000313" key="3">
    <source>
        <dbReference type="EMBL" id="GEY23381.1"/>
    </source>
</evidence>
<dbReference type="PANTHER" id="PTHR34072:SF52">
    <property type="entry name" value="RIBONUCLEASE H"/>
    <property type="match status" value="1"/>
</dbReference>
<evidence type="ECO:0000259" key="2">
    <source>
        <dbReference type="Pfam" id="PF17919"/>
    </source>
</evidence>
<feature type="region of interest" description="Disordered" evidence="1">
    <location>
        <begin position="28"/>
        <end position="110"/>
    </location>
</feature>
<dbReference type="EMBL" id="BKCJ010161989">
    <property type="protein sequence ID" value="GEY23381.1"/>
    <property type="molecule type" value="Genomic_DNA"/>
</dbReference>
<dbReference type="InterPro" id="IPR041577">
    <property type="entry name" value="RT_RNaseH_2"/>
</dbReference>
<dbReference type="Gene3D" id="3.30.70.270">
    <property type="match status" value="1"/>
</dbReference>
<name>A0A699HGU6_TANCI</name>
<dbReference type="InterPro" id="IPR043128">
    <property type="entry name" value="Rev_trsase/Diguanyl_cyclase"/>
</dbReference>
<proteinExistence type="predicted"/>
<feature type="compositionally biased region" description="Acidic residues" evidence="1">
    <location>
        <begin position="31"/>
        <end position="56"/>
    </location>
</feature>